<dbReference type="InterPro" id="IPR017896">
    <property type="entry name" value="4Fe4S_Fe-S-bd"/>
</dbReference>
<dbReference type="InterPro" id="IPR009014">
    <property type="entry name" value="Transketo_C/PFOR_II"/>
</dbReference>
<dbReference type="InterPro" id="IPR045025">
    <property type="entry name" value="HACL1-like"/>
</dbReference>
<reference evidence="16 17" key="1">
    <citation type="submission" date="2016-09" db="EMBL/GenBank/DDBJ databases">
        <title>Complete genome of Desulfosporosinus sp. OL.</title>
        <authorList>
            <person name="Mardanov A."/>
            <person name="Beletsky A."/>
            <person name="Panova A."/>
            <person name="Karnachuk O."/>
            <person name="Ravin N."/>
        </authorList>
    </citation>
    <scope>NUCLEOTIDE SEQUENCE [LARGE SCALE GENOMIC DNA]</scope>
    <source>
        <strain evidence="16 17">OL</strain>
    </source>
</reference>
<keyword evidence="8 14" id="KW-0249">Electron transport</keyword>
<dbReference type="EMBL" id="MLBF01000067">
    <property type="protein sequence ID" value="OLN26885.1"/>
    <property type="molecule type" value="Genomic_DNA"/>
</dbReference>
<dbReference type="EC" id="1.2.7.8" evidence="3 14"/>
<evidence type="ECO:0000313" key="17">
    <source>
        <dbReference type="Proteomes" id="UP000186102"/>
    </source>
</evidence>
<evidence type="ECO:0000256" key="2">
    <source>
        <dbReference type="ARBA" id="ARBA00011238"/>
    </source>
</evidence>
<keyword evidence="9 14" id="KW-0560">Oxidoreductase</keyword>
<dbReference type="OrthoDB" id="9804603at2"/>
<dbReference type="InterPro" id="IPR017900">
    <property type="entry name" value="4Fe4S_Fe_S_CS"/>
</dbReference>
<dbReference type="CDD" id="cd07034">
    <property type="entry name" value="TPP_PYR_PFOR_IOR-alpha_like"/>
    <property type="match status" value="1"/>
</dbReference>
<dbReference type="PIRSF" id="PIRSF006439">
    <property type="entry name" value="Indolepyruvate_ferr_oxidored"/>
    <property type="match status" value="1"/>
</dbReference>
<dbReference type="PANTHER" id="PTHR43710">
    <property type="entry name" value="2-HYDROXYACYL-COA LYASE"/>
    <property type="match status" value="1"/>
</dbReference>
<dbReference type="Gene3D" id="3.30.70.20">
    <property type="match status" value="1"/>
</dbReference>
<evidence type="ECO:0000256" key="7">
    <source>
        <dbReference type="ARBA" id="ARBA00022723"/>
    </source>
</evidence>
<keyword evidence="7 14" id="KW-0479">Metal-binding</keyword>
<dbReference type="InterPro" id="IPR017721">
    <property type="entry name" value="IorA"/>
</dbReference>
<protein>
    <recommendedName>
        <fullName evidence="4 14">Indolepyruvate oxidoreductase subunit IorA</fullName>
        <shortName evidence="14">IOR</shortName>
        <ecNumber evidence="3 14">1.2.7.8</ecNumber>
    </recommendedName>
    <alternativeName>
        <fullName evidence="12 14">Indolepyruvate ferredoxin oxidoreductase subunit alpha</fullName>
    </alternativeName>
</protein>
<evidence type="ECO:0000256" key="12">
    <source>
        <dbReference type="ARBA" id="ARBA00030514"/>
    </source>
</evidence>
<evidence type="ECO:0000313" key="16">
    <source>
        <dbReference type="EMBL" id="OLN26885.1"/>
    </source>
</evidence>
<dbReference type="PROSITE" id="PS00198">
    <property type="entry name" value="4FE4S_FER_1"/>
    <property type="match status" value="1"/>
</dbReference>
<evidence type="ECO:0000256" key="13">
    <source>
        <dbReference type="ARBA" id="ARBA00048332"/>
    </source>
</evidence>
<dbReference type="GO" id="GO:0046872">
    <property type="term" value="F:metal ion binding"/>
    <property type="evidence" value="ECO:0007669"/>
    <property type="project" value="UniProtKB-UniRule"/>
</dbReference>
<evidence type="ECO:0000256" key="6">
    <source>
        <dbReference type="ARBA" id="ARBA00022485"/>
    </source>
</evidence>
<organism evidence="16 17">
    <name type="scientific">Desulfosporosinus metallidurans</name>
    <dbReference type="NCBI Taxonomy" id="1888891"/>
    <lineage>
        <taxon>Bacteria</taxon>
        <taxon>Bacillati</taxon>
        <taxon>Bacillota</taxon>
        <taxon>Clostridia</taxon>
        <taxon>Eubacteriales</taxon>
        <taxon>Desulfitobacteriaceae</taxon>
        <taxon>Desulfosporosinus</taxon>
    </lineage>
</organism>
<name>A0A1Q8QHU3_9FIRM</name>
<dbReference type="InterPro" id="IPR011766">
    <property type="entry name" value="TPP_enzyme_TPP-bd"/>
</dbReference>
<dbReference type="Gene3D" id="3.40.50.970">
    <property type="match status" value="2"/>
</dbReference>
<evidence type="ECO:0000256" key="14">
    <source>
        <dbReference type="PIRNR" id="PIRNR006439"/>
    </source>
</evidence>
<dbReference type="SUPFAM" id="SSF54862">
    <property type="entry name" value="4Fe-4S ferredoxins"/>
    <property type="match status" value="1"/>
</dbReference>
<keyword evidence="11 14" id="KW-0411">Iron-sulfur</keyword>
<dbReference type="SUPFAM" id="SSF52518">
    <property type="entry name" value="Thiamin diphosphate-binding fold (THDP-binding)"/>
    <property type="match status" value="2"/>
</dbReference>
<dbReference type="GO" id="GO:0030976">
    <property type="term" value="F:thiamine pyrophosphate binding"/>
    <property type="evidence" value="ECO:0007669"/>
    <property type="project" value="InterPro"/>
</dbReference>
<evidence type="ECO:0000256" key="5">
    <source>
        <dbReference type="ARBA" id="ARBA00022448"/>
    </source>
</evidence>
<comment type="function">
    <text evidence="1 14">Catalyzes the ferredoxin-dependent oxidative decarboxylation of arylpyruvates.</text>
</comment>
<dbReference type="SUPFAM" id="SSF52922">
    <property type="entry name" value="TK C-terminal domain-like"/>
    <property type="match status" value="1"/>
</dbReference>
<evidence type="ECO:0000256" key="9">
    <source>
        <dbReference type="ARBA" id="ARBA00023002"/>
    </source>
</evidence>
<accession>A0A1Q8QHU3</accession>
<dbReference type="GO" id="GO:0051539">
    <property type="term" value="F:4 iron, 4 sulfur cluster binding"/>
    <property type="evidence" value="ECO:0007669"/>
    <property type="project" value="UniProtKB-UniRule"/>
</dbReference>
<sequence length="641" mass="68970">MSFLSLQSNEPGRSVLMTGNEAITRGAIEAGLSYAASYPGSPTAEILSYLGRLAEEHHLYAEWSVNEKVALEEAAGASFVGLRSLCIVKHNGLNVALDSLVSIAISGVKAGMVLVVGDDPAAHSSTNEEDSRLLSKVVHIPILEPSTPEEAKQMTLAAYELSEKFRLPVTLRCVTRISHASGNVTLGEIQNADKEPLFAKEDRFVTHAAFHQMQEVKLAKIRQIADTLPFNTYTGPQDAKIIIIASGPSALYAGEAVSALGLENEVGVLKLGITWPLPEKFLLGYLKQVEKVIFVEEIEPFNEDNVMALAAQHLAEVYPIQFYGQRSGHVAGLRGPGIGEMDPDIVKQSLARILGIDNKATVVRSNVDLEMPDAPKREMAFCAGCPHRASFWAMKSAVALDGRHGVVLGDIGCYSLALMRTGWTLPQTMHAMGSSAGVANGLGKLGMFGFKQPVIAIVGDSTFFHSTIPALVNARYTRSNFLLVVLDNETTAMTGHQPHPGMNKNAMGDVVEGLLIEDVVKGIGIQVVIQDPYDVKGTTEVVYQLLQTEGAKVLVLRRACALVAAKASTRPRVYVNQELCIGDDCGCNRFCSATFTCPATIWDLQKGKAMIDEVVCNRCQVCVSLCPQGAIKVEGGADFDC</sequence>
<dbReference type="STRING" id="1888891.DSOL_4797"/>
<evidence type="ECO:0000256" key="1">
    <source>
        <dbReference type="ARBA" id="ARBA00002995"/>
    </source>
</evidence>
<keyword evidence="17" id="KW-1185">Reference proteome</keyword>
<dbReference type="Gene3D" id="3.40.50.920">
    <property type="match status" value="1"/>
</dbReference>
<comment type="subunit">
    <text evidence="2">Heterodimer of the IorA and IorB subunits.</text>
</comment>
<dbReference type="RefSeq" id="WP_075367082.1">
    <property type="nucleotide sequence ID" value="NZ_MLBF01000067.1"/>
</dbReference>
<dbReference type="FunFam" id="3.40.50.970:FF:000039">
    <property type="entry name" value="Indolepyruvate oxidoreductase subunit IorA"/>
    <property type="match status" value="1"/>
</dbReference>
<dbReference type="InterPro" id="IPR029061">
    <property type="entry name" value="THDP-binding"/>
</dbReference>
<comment type="catalytic activity">
    <reaction evidence="13 14">
        <text>indole-3-pyruvate + 2 oxidized [2Fe-2S]-[ferredoxin] + CoA = (indol-3-yl)acetyl-CoA + 2 reduced [2Fe-2S]-[ferredoxin] + CO2 + H(+)</text>
        <dbReference type="Rhea" id="RHEA:12645"/>
        <dbReference type="Rhea" id="RHEA-COMP:10000"/>
        <dbReference type="Rhea" id="RHEA-COMP:10001"/>
        <dbReference type="ChEBI" id="CHEBI:15378"/>
        <dbReference type="ChEBI" id="CHEBI:16526"/>
        <dbReference type="ChEBI" id="CHEBI:17640"/>
        <dbReference type="ChEBI" id="CHEBI:33737"/>
        <dbReference type="ChEBI" id="CHEBI:33738"/>
        <dbReference type="ChEBI" id="CHEBI:57271"/>
        <dbReference type="ChEBI" id="CHEBI:57287"/>
        <dbReference type="EC" id="1.2.7.8"/>
    </reaction>
</comment>
<feature type="domain" description="4Fe-4S ferredoxin-type" evidence="15">
    <location>
        <begin position="607"/>
        <end position="636"/>
    </location>
</feature>
<comment type="cofactor">
    <cofactor evidence="14">
        <name>[4Fe-4S] cluster</name>
        <dbReference type="ChEBI" id="CHEBI:49883"/>
    </cofactor>
    <text evidence="14">Binds 2 [4Fe-4S] clusters. In this family the first cluster has a non-standard and varying [4Fe-4S] binding motif CX(2)CX(2)CX(4-5)CP.</text>
</comment>
<keyword evidence="16" id="KW-0670">Pyruvate</keyword>
<dbReference type="Proteomes" id="UP000186102">
    <property type="component" value="Unassembled WGS sequence"/>
</dbReference>
<dbReference type="PROSITE" id="PS51379">
    <property type="entry name" value="4FE4S_FER_2"/>
    <property type="match status" value="1"/>
</dbReference>
<evidence type="ECO:0000256" key="4">
    <source>
        <dbReference type="ARBA" id="ARBA00017710"/>
    </source>
</evidence>
<proteinExistence type="predicted"/>
<evidence type="ECO:0000256" key="8">
    <source>
        <dbReference type="ARBA" id="ARBA00022982"/>
    </source>
</evidence>
<comment type="caution">
    <text evidence="16">The sequence shown here is derived from an EMBL/GenBank/DDBJ whole genome shotgun (WGS) entry which is preliminary data.</text>
</comment>
<dbReference type="InterPro" id="IPR002880">
    <property type="entry name" value="Pyrv_Fd/Flavodoxin_OxRdtase_N"/>
</dbReference>
<evidence type="ECO:0000259" key="15">
    <source>
        <dbReference type="PROSITE" id="PS51379"/>
    </source>
</evidence>
<evidence type="ECO:0000256" key="10">
    <source>
        <dbReference type="ARBA" id="ARBA00023004"/>
    </source>
</evidence>
<dbReference type="CDD" id="cd02008">
    <property type="entry name" value="TPP_IOR_alpha"/>
    <property type="match status" value="1"/>
</dbReference>
<keyword evidence="10 14" id="KW-0408">Iron</keyword>
<dbReference type="Pfam" id="PF02775">
    <property type="entry name" value="TPP_enzyme_C"/>
    <property type="match status" value="1"/>
</dbReference>
<evidence type="ECO:0000256" key="11">
    <source>
        <dbReference type="ARBA" id="ARBA00023014"/>
    </source>
</evidence>
<evidence type="ECO:0000256" key="3">
    <source>
        <dbReference type="ARBA" id="ARBA00012812"/>
    </source>
</evidence>
<gene>
    <name evidence="16" type="ORF">DSOL_4797</name>
</gene>
<dbReference type="AlphaFoldDB" id="A0A1Q8QHU3"/>
<dbReference type="Pfam" id="PF01855">
    <property type="entry name" value="POR_N"/>
    <property type="match status" value="1"/>
</dbReference>
<keyword evidence="6 14" id="KW-0004">4Fe-4S</keyword>
<dbReference type="PANTHER" id="PTHR43710:SF5">
    <property type="entry name" value="INDOLEPYRUVATE FERREDOXIN OXIDOREDUCTASE ALPHA SUBUNIT"/>
    <property type="match status" value="1"/>
</dbReference>
<keyword evidence="5 14" id="KW-0813">Transport</keyword>
<dbReference type="GO" id="GO:0043805">
    <property type="term" value="F:indolepyruvate ferredoxin oxidoreductase activity"/>
    <property type="evidence" value="ECO:0007669"/>
    <property type="project" value="UniProtKB-UniRule"/>
</dbReference>